<protein>
    <recommendedName>
        <fullName evidence="3">Rubredoxin-like domain-containing protein</fullName>
    </recommendedName>
</protein>
<keyword evidence="1" id="KW-0812">Transmembrane</keyword>
<feature type="domain" description="Rubredoxin-like" evidence="3">
    <location>
        <begin position="69"/>
        <end position="113"/>
    </location>
</feature>
<gene>
    <name evidence="4" type="ORF">DBRI00130_LOCUS44881</name>
</gene>
<feature type="signal peptide" evidence="2">
    <location>
        <begin position="1"/>
        <end position="21"/>
    </location>
</feature>
<dbReference type="PANTHER" id="PTHR48136:SF1">
    <property type="entry name" value="RUBREDOXIN-LIKE SUPERFAMILY PROTEIN"/>
    <property type="match status" value="1"/>
</dbReference>
<keyword evidence="1" id="KW-1133">Transmembrane helix</keyword>
<feature type="chain" id="PRO_5030159529" description="Rubredoxin-like domain-containing protein" evidence="2">
    <location>
        <begin position="22"/>
        <end position="151"/>
    </location>
</feature>
<dbReference type="PANTHER" id="PTHR48136">
    <property type="entry name" value="RUBREDOXIN-LIKE SUPERFAMILY PROTEIN"/>
    <property type="match status" value="1"/>
</dbReference>
<organism evidence="4">
    <name type="scientific">Ditylum brightwellii</name>
    <dbReference type="NCBI Taxonomy" id="49249"/>
    <lineage>
        <taxon>Eukaryota</taxon>
        <taxon>Sar</taxon>
        <taxon>Stramenopiles</taxon>
        <taxon>Ochrophyta</taxon>
        <taxon>Bacillariophyta</taxon>
        <taxon>Mediophyceae</taxon>
        <taxon>Lithodesmiophycidae</taxon>
        <taxon>Lithodesmiales</taxon>
        <taxon>Lithodesmiaceae</taxon>
        <taxon>Ditylum</taxon>
    </lineage>
</organism>
<dbReference type="Gene3D" id="2.20.28.10">
    <property type="match status" value="1"/>
</dbReference>
<evidence type="ECO:0000313" key="4">
    <source>
        <dbReference type="EMBL" id="CAE4670745.1"/>
    </source>
</evidence>
<dbReference type="PROSITE" id="PS50903">
    <property type="entry name" value="RUBREDOXIN_LIKE"/>
    <property type="match status" value="1"/>
</dbReference>
<dbReference type="SUPFAM" id="SSF57802">
    <property type="entry name" value="Rubredoxin-like"/>
    <property type="match status" value="1"/>
</dbReference>
<name>A0A6S9B882_9STRA</name>
<accession>A0A6S9B882</accession>
<sequence length="151" mass="16261">MKSIFAILSLLLVCLTASTSAFAPSGRTTALMPRTSVAPATTTSLNVFGKKKTAEQKAIEEEKAAKFWQGEWVCKDCGYIYQRAECAGMYFEEQGAGFRCPQCSGPRRRYAKKVGDVVGTTLDGGDAPILIFSFGGVIATIAFGIWAVENL</sequence>
<evidence type="ECO:0000259" key="3">
    <source>
        <dbReference type="PROSITE" id="PS50903"/>
    </source>
</evidence>
<dbReference type="AlphaFoldDB" id="A0A6S9B882"/>
<dbReference type="EMBL" id="HBNS01062196">
    <property type="protein sequence ID" value="CAE4670745.1"/>
    <property type="molecule type" value="Transcribed_RNA"/>
</dbReference>
<reference evidence="4" key="1">
    <citation type="submission" date="2021-01" db="EMBL/GenBank/DDBJ databases">
        <authorList>
            <person name="Corre E."/>
            <person name="Pelletier E."/>
            <person name="Niang G."/>
            <person name="Scheremetjew M."/>
            <person name="Finn R."/>
            <person name="Kale V."/>
            <person name="Holt S."/>
            <person name="Cochrane G."/>
            <person name="Meng A."/>
            <person name="Brown T."/>
            <person name="Cohen L."/>
        </authorList>
    </citation>
    <scope>NUCLEOTIDE SEQUENCE</scope>
    <source>
        <strain evidence="4">GSO104</strain>
    </source>
</reference>
<dbReference type="GO" id="GO:0005506">
    <property type="term" value="F:iron ion binding"/>
    <property type="evidence" value="ECO:0007669"/>
    <property type="project" value="InterPro"/>
</dbReference>
<evidence type="ECO:0000256" key="2">
    <source>
        <dbReference type="SAM" id="SignalP"/>
    </source>
</evidence>
<keyword evidence="1" id="KW-0472">Membrane</keyword>
<evidence type="ECO:0000256" key="1">
    <source>
        <dbReference type="SAM" id="Phobius"/>
    </source>
</evidence>
<feature type="transmembrane region" description="Helical" evidence="1">
    <location>
        <begin position="129"/>
        <end position="148"/>
    </location>
</feature>
<dbReference type="InterPro" id="IPR024934">
    <property type="entry name" value="Rubredoxin-like_dom"/>
</dbReference>
<keyword evidence="2" id="KW-0732">Signal</keyword>
<proteinExistence type="predicted"/>